<gene>
    <name evidence="1" type="ORF">J2Z21_008716</name>
</gene>
<dbReference type="Proteomes" id="UP001519309">
    <property type="component" value="Unassembled WGS sequence"/>
</dbReference>
<name>A0ABS4M7Q9_9ACTN</name>
<organism evidence="1 2">
    <name type="scientific">Streptomyces griseochromogenes</name>
    <dbReference type="NCBI Taxonomy" id="68214"/>
    <lineage>
        <taxon>Bacteria</taxon>
        <taxon>Bacillati</taxon>
        <taxon>Actinomycetota</taxon>
        <taxon>Actinomycetes</taxon>
        <taxon>Kitasatosporales</taxon>
        <taxon>Streptomycetaceae</taxon>
        <taxon>Streptomyces</taxon>
    </lineage>
</organism>
<evidence type="ECO:0000313" key="2">
    <source>
        <dbReference type="Proteomes" id="UP001519309"/>
    </source>
</evidence>
<protein>
    <submittedName>
        <fullName evidence="1">Uncharacterized protein</fullName>
    </submittedName>
</protein>
<dbReference type="RefSeq" id="WP_418361221.1">
    <property type="nucleotide sequence ID" value="NZ_CP016279.1"/>
</dbReference>
<proteinExistence type="predicted"/>
<keyword evidence="2" id="KW-1185">Reference proteome</keyword>
<dbReference type="EMBL" id="JAGGLP010000033">
    <property type="protein sequence ID" value="MBP2055700.1"/>
    <property type="molecule type" value="Genomic_DNA"/>
</dbReference>
<sequence length="48" mass="4968">MGSVEDALITWQSAGSPALSGLGLTVDTDGTQRVWLGDPDGPSWNLPV</sequence>
<accession>A0ABS4M7Q9</accession>
<comment type="caution">
    <text evidence="1">The sequence shown here is derived from an EMBL/GenBank/DDBJ whole genome shotgun (WGS) entry which is preliminary data.</text>
</comment>
<evidence type="ECO:0000313" key="1">
    <source>
        <dbReference type="EMBL" id="MBP2055700.1"/>
    </source>
</evidence>
<reference evidence="1 2" key="1">
    <citation type="submission" date="2021-03" db="EMBL/GenBank/DDBJ databases">
        <title>Genomic Encyclopedia of Type Strains, Phase IV (KMG-IV): sequencing the most valuable type-strain genomes for metagenomic binning, comparative biology and taxonomic classification.</title>
        <authorList>
            <person name="Goeker M."/>
        </authorList>
    </citation>
    <scope>NUCLEOTIDE SEQUENCE [LARGE SCALE GENOMIC DNA]</scope>
    <source>
        <strain evidence="1 2">DSM 40499</strain>
    </source>
</reference>